<dbReference type="InterPro" id="IPR008984">
    <property type="entry name" value="SMAD_FHA_dom_sf"/>
</dbReference>
<name>A0A6J7MTP1_9ZZZZ</name>
<dbReference type="PROSITE" id="PS50006">
    <property type="entry name" value="FHA_DOMAIN"/>
    <property type="match status" value="1"/>
</dbReference>
<dbReference type="InterPro" id="IPR000253">
    <property type="entry name" value="FHA_dom"/>
</dbReference>
<dbReference type="CDD" id="cd00060">
    <property type="entry name" value="FHA"/>
    <property type="match status" value="1"/>
</dbReference>
<dbReference type="SUPFAM" id="SSF49879">
    <property type="entry name" value="SMAD/FHA domain"/>
    <property type="match status" value="1"/>
</dbReference>
<dbReference type="SMART" id="SM00240">
    <property type="entry name" value="FHA"/>
    <property type="match status" value="1"/>
</dbReference>
<feature type="region of interest" description="Disordered" evidence="1">
    <location>
        <begin position="146"/>
        <end position="208"/>
    </location>
</feature>
<gene>
    <name evidence="3" type="ORF">UFOPK3001_01991</name>
    <name evidence="4" type="ORF">UFOPK3954_00665</name>
</gene>
<evidence type="ECO:0000313" key="4">
    <source>
        <dbReference type="EMBL" id="CAB4983398.1"/>
    </source>
</evidence>
<reference evidence="4" key="1">
    <citation type="submission" date="2020-05" db="EMBL/GenBank/DDBJ databases">
        <authorList>
            <person name="Chiriac C."/>
            <person name="Salcher M."/>
            <person name="Ghai R."/>
            <person name="Kavagutti S V."/>
        </authorList>
    </citation>
    <scope>NUCLEOTIDE SEQUENCE</scope>
</reference>
<dbReference type="Pfam" id="PF00498">
    <property type="entry name" value="FHA"/>
    <property type="match status" value="1"/>
</dbReference>
<protein>
    <submittedName>
        <fullName evidence="4">Unannotated protein</fullName>
    </submittedName>
</protein>
<dbReference type="AlphaFoldDB" id="A0A6J7MTP1"/>
<evidence type="ECO:0000256" key="1">
    <source>
        <dbReference type="SAM" id="MobiDB-lite"/>
    </source>
</evidence>
<evidence type="ECO:0000259" key="2">
    <source>
        <dbReference type="PROSITE" id="PS50006"/>
    </source>
</evidence>
<organism evidence="4">
    <name type="scientific">freshwater metagenome</name>
    <dbReference type="NCBI Taxonomy" id="449393"/>
    <lineage>
        <taxon>unclassified sequences</taxon>
        <taxon>metagenomes</taxon>
        <taxon>ecological metagenomes</taxon>
    </lineage>
</organism>
<feature type="domain" description="FHA" evidence="2">
    <location>
        <begin position="218"/>
        <end position="267"/>
    </location>
</feature>
<dbReference type="Gene3D" id="2.60.200.20">
    <property type="match status" value="1"/>
</dbReference>
<proteinExistence type="predicted"/>
<dbReference type="Gene3D" id="3.30.2320.60">
    <property type="entry name" value="FhaA, phosphopeptide-binding domain (DUF3662)"/>
    <property type="match status" value="1"/>
</dbReference>
<dbReference type="EMBL" id="CAFAAJ010000158">
    <property type="protein sequence ID" value="CAB4817404.1"/>
    <property type="molecule type" value="Genomic_DNA"/>
</dbReference>
<accession>A0A6J7MTP1</accession>
<dbReference type="PANTHER" id="PTHR23308">
    <property type="entry name" value="NUCLEAR INHIBITOR OF PROTEIN PHOSPHATASE-1"/>
    <property type="match status" value="1"/>
</dbReference>
<dbReference type="InterPro" id="IPR050923">
    <property type="entry name" value="Cell_Proc_Reg/RNA_Proc"/>
</dbReference>
<sequence length="291" mass="31505">MTTLHVLVGLQNFERGLERMVDGVFSRAFKTGVRPVELGRRMLREMDEHRSVDVHGRRIVPNQYALFLSPADIANFSGIQDALIAELIESAHDYAAQEGYYFMGPVTVDFVERNDMRAGRFHVVSQMQQATGDPYPTDFSTDFPGDLETGFGPEFESGSGWADPSAGAPHPAAPDNLTDSPWAPVGRGSRVTPPPVARPEPHLTLGTGERVPLGLEPVVIGRLAGCAVVVSDLNVSRTHAQVRRQGGVFIVSDLGSTNGTLVNGTRIDGEQVLQDGDVISVGETHMRFEAS</sequence>
<dbReference type="Pfam" id="PF12401">
    <property type="entry name" value="FhaA_N"/>
    <property type="match status" value="1"/>
</dbReference>
<dbReference type="EMBL" id="CAFBON010000053">
    <property type="protein sequence ID" value="CAB4983398.1"/>
    <property type="molecule type" value="Genomic_DNA"/>
</dbReference>
<dbReference type="InterPro" id="IPR022128">
    <property type="entry name" value="FhaA_N"/>
</dbReference>
<dbReference type="InterPro" id="IPR042287">
    <property type="entry name" value="FhaA_N_sf"/>
</dbReference>
<evidence type="ECO:0000313" key="3">
    <source>
        <dbReference type="EMBL" id="CAB4817404.1"/>
    </source>
</evidence>